<name>A0A9D4HXK5_DREPO</name>
<dbReference type="EMBL" id="JAIWYP010000011">
    <property type="protein sequence ID" value="KAH3736507.1"/>
    <property type="molecule type" value="Genomic_DNA"/>
</dbReference>
<gene>
    <name evidence="1" type="ORF">DPMN_043077</name>
</gene>
<sequence length="106" mass="11980">MFWCDENCRCKQRDSKLHDIMFTSIIFQADLTKRHSAAPRDLTIPNSVNSDTPNTFICYVDDDDDYDHTASTCAVNDENAADAVAAYEDYNANANEGEEEEDDDDV</sequence>
<accession>A0A9D4HXK5</accession>
<organism evidence="1 2">
    <name type="scientific">Dreissena polymorpha</name>
    <name type="common">Zebra mussel</name>
    <name type="synonym">Mytilus polymorpha</name>
    <dbReference type="NCBI Taxonomy" id="45954"/>
    <lineage>
        <taxon>Eukaryota</taxon>
        <taxon>Metazoa</taxon>
        <taxon>Spiralia</taxon>
        <taxon>Lophotrochozoa</taxon>
        <taxon>Mollusca</taxon>
        <taxon>Bivalvia</taxon>
        <taxon>Autobranchia</taxon>
        <taxon>Heteroconchia</taxon>
        <taxon>Euheterodonta</taxon>
        <taxon>Imparidentia</taxon>
        <taxon>Neoheterodontei</taxon>
        <taxon>Myida</taxon>
        <taxon>Dreissenoidea</taxon>
        <taxon>Dreissenidae</taxon>
        <taxon>Dreissena</taxon>
    </lineage>
</organism>
<proteinExistence type="predicted"/>
<protein>
    <submittedName>
        <fullName evidence="1">Uncharacterized protein</fullName>
    </submittedName>
</protein>
<dbReference type="AlphaFoldDB" id="A0A9D4HXK5"/>
<evidence type="ECO:0000313" key="2">
    <source>
        <dbReference type="Proteomes" id="UP000828390"/>
    </source>
</evidence>
<reference evidence="1" key="2">
    <citation type="submission" date="2020-11" db="EMBL/GenBank/DDBJ databases">
        <authorList>
            <person name="McCartney M.A."/>
            <person name="Auch B."/>
            <person name="Kono T."/>
            <person name="Mallez S."/>
            <person name="Becker A."/>
            <person name="Gohl D.M."/>
            <person name="Silverstein K.A.T."/>
            <person name="Koren S."/>
            <person name="Bechman K.B."/>
            <person name="Herman A."/>
            <person name="Abrahante J.E."/>
            <person name="Garbe J."/>
        </authorList>
    </citation>
    <scope>NUCLEOTIDE SEQUENCE</scope>
    <source>
        <strain evidence="1">Duluth1</strain>
        <tissue evidence="1">Whole animal</tissue>
    </source>
</reference>
<keyword evidence="2" id="KW-1185">Reference proteome</keyword>
<comment type="caution">
    <text evidence="1">The sequence shown here is derived from an EMBL/GenBank/DDBJ whole genome shotgun (WGS) entry which is preliminary data.</text>
</comment>
<evidence type="ECO:0000313" key="1">
    <source>
        <dbReference type="EMBL" id="KAH3736507.1"/>
    </source>
</evidence>
<dbReference type="Proteomes" id="UP000828390">
    <property type="component" value="Unassembled WGS sequence"/>
</dbReference>
<reference evidence="1" key="1">
    <citation type="journal article" date="2019" name="bioRxiv">
        <title>The Genome of the Zebra Mussel, Dreissena polymorpha: A Resource for Invasive Species Research.</title>
        <authorList>
            <person name="McCartney M.A."/>
            <person name="Auch B."/>
            <person name="Kono T."/>
            <person name="Mallez S."/>
            <person name="Zhang Y."/>
            <person name="Obille A."/>
            <person name="Becker A."/>
            <person name="Abrahante J.E."/>
            <person name="Garbe J."/>
            <person name="Badalamenti J.P."/>
            <person name="Herman A."/>
            <person name="Mangelson H."/>
            <person name="Liachko I."/>
            <person name="Sullivan S."/>
            <person name="Sone E.D."/>
            <person name="Koren S."/>
            <person name="Silverstein K.A.T."/>
            <person name="Beckman K.B."/>
            <person name="Gohl D.M."/>
        </authorList>
    </citation>
    <scope>NUCLEOTIDE SEQUENCE</scope>
    <source>
        <strain evidence="1">Duluth1</strain>
        <tissue evidence="1">Whole animal</tissue>
    </source>
</reference>